<dbReference type="STRING" id="653733.Selin_0830"/>
<dbReference type="InParanoid" id="E6W2B2"/>
<dbReference type="RefSeq" id="WP_013505456.1">
    <property type="nucleotide sequence ID" value="NC_014836.1"/>
</dbReference>
<evidence type="ECO:0000313" key="2">
    <source>
        <dbReference type="Proteomes" id="UP000002572"/>
    </source>
</evidence>
<evidence type="ECO:0000313" key="1">
    <source>
        <dbReference type="EMBL" id="ADU65570.1"/>
    </source>
</evidence>
<dbReference type="Proteomes" id="UP000002572">
    <property type="component" value="Chromosome"/>
</dbReference>
<dbReference type="AlphaFoldDB" id="E6W2B2"/>
<protein>
    <submittedName>
        <fullName evidence="1">Uncharacterized protein</fullName>
    </submittedName>
</protein>
<gene>
    <name evidence="1" type="ordered locus">Selin_0830</name>
</gene>
<dbReference type="KEGG" id="din:Selin_0830"/>
<accession>E6W2B2</accession>
<reference evidence="1 2" key="1">
    <citation type="submission" date="2010-12" db="EMBL/GenBank/DDBJ databases">
        <title>Complete sequence of Desulfurispirillum indicum S5.</title>
        <authorList>
            <consortium name="US DOE Joint Genome Institute"/>
            <person name="Lucas S."/>
            <person name="Copeland A."/>
            <person name="Lapidus A."/>
            <person name="Cheng J.-F."/>
            <person name="Goodwin L."/>
            <person name="Pitluck S."/>
            <person name="Chertkov O."/>
            <person name="Held B."/>
            <person name="Detter J.C."/>
            <person name="Han C."/>
            <person name="Tapia R."/>
            <person name="Land M."/>
            <person name="Hauser L."/>
            <person name="Kyrpides N."/>
            <person name="Ivanova N."/>
            <person name="Mikhailova N."/>
            <person name="Haggblom M."/>
            <person name="Rauschenbach I."/>
            <person name="Bini E."/>
            <person name="Woyke T."/>
        </authorList>
    </citation>
    <scope>NUCLEOTIDE SEQUENCE [LARGE SCALE GENOMIC DNA]</scope>
    <source>
        <strain evidence="2">ATCC BAA-1389 / DSM 22839 / S5</strain>
    </source>
</reference>
<proteinExistence type="predicted"/>
<dbReference type="eggNOG" id="ENOG5033M2K">
    <property type="taxonomic scope" value="Bacteria"/>
</dbReference>
<sequence>MNNTDFLGKEFLIWLWHKSEIMEGRYTFENELIHIWIDDFIVLESQFGDARESRLSKGEPSISPEAAMALYEGKKVKECKIKVEFGPEKNALFTLKGTTLQLASIKLPLILLENDEEIFIERVHWLEKLDRLISVLFEDFVRERLEKDAWKERKERIVQWIRQKRESC</sequence>
<organism evidence="1 2">
    <name type="scientific">Desulfurispirillum indicum (strain ATCC BAA-1389 / DSM 22839 / S5)</name>
    <dbReference type="NCBI Taxonomy" id="653733"/>
    <lineage>
        <taxon>Bacteria</taxon>
        <taxon>Pseudomonadati</taxon>
        <taxon>Chrysiogenota</taxon>
        <taxon>Chrysiogenia</taxon>
        <taxon>Chrysiogenales</taxon>
        <taxon>Chrysiogenaceae</taxon>
        <taxon>Desulfurispirillum</taxon>
    </lineage>
</organism>
<name>E6W2B2_DESIS</name>
<dbReference type="HOGENOM" id="CLU_105386_0_0_0"/>
<dbReference type="EMBL" id="CP002432">
    <property type="protein sequence ID" value="ADU65570.1"/>
    <property type="molecule type" value="Genomic_DNA"/>
</dbReference>
<dbReference type="OrthoDB" id="5470789at2"/>
<keyword evidence="2" id="KW-1185">Reference proteome</keyword>